<dbReference type="PANTHER" id="PTHR11496">
    <property type="entry name" value="ALCOHOL DEHYDROGENASE"/>
    <property type="match status" value="1"/>
</dbReference>
<dbReference type="Proteomes" id="UP001333102">
    <property type="component" value="Chromosome"/>
</dbReference>
<dbReference type="SUPFAM" id="SSF56796">
    <property type="entry name" value="Dehydroquinate synthase-like"/>
    <property type="match status" value="1"/>
</dbReference>
<evidence type="ECO:0000313" key="5">
    <source>
        <dbReference type="EMBL" id="WRP14773.1"/>
    </source>
</evidence>
<accession>A0ABZ1BRE2</accession>
<gene>
    <name evidence="5" type="ORF">VLY81_00975</name>
</gene>
<sequence>MMDGALDWRRAISFHAPVRLHMGPGAVDRVGELARPHGARALVVTGRHAARRTGALDRVLGSLRRAGLEVEVWDGVTPNPEASTVDQGARHARQVGADVIVGLGGGSAMDTAKLIAVLVRSGGSAWEYAPIHGPTRRRPTGALPVLAVPTTSGTGSHVNATAVVTHPEGREKLGIWHPLMYPKEAVVDVELLASMPVAVTRATGLDVLFQCIEPYVGRRASPFSDILAEEGMRLVRRYLVRAVRDGSDMEARAGMAVADTLAGIAIDQAGVGLIHGLEHPVSGRHGAVHGEGLAALAPAVMAFNLPARLERFARIAELLGQQTAGLPVQEAARLAIVAVEELLQETGATWGLQELGVQDADVAVLVDDTLRSMQGAVANNPRESTPEELAELYRRSLPPLGHRS</sequence>
<evidence type="ECO:0000256" key="2">
    <source>
        <dbReference type="SAM" id="MobiDB-lite"/>
    </source>
</evidence>
<evidence type="ECO:0000256" key="1">
    <source>
        <dbReference type="ARBA" id="ARBA00023002"/>
    </source>
</evidence>
<protein>
    <submittedName>
        <fullName evidence="5">Iron-containing alcohol dehydrogenase</fullName>
    </submittedName>
</protein>
<dbReference type="Gene3D" id="3.40.50.1970">
    <property type="match status" value="1"/>
</dbReference>
<dbReference type="Pfam" id="PF00465">
    <property type="entry name" value="Fe-ADH"/>
    <property type="match status" value="1"/>
</dbReference>
<evidence type="ECO:0000259" key="3">
    <source>
        <dbReference type="Pfam" id="PF00465"/>
    </source>
</evidence>
<dbReference type="InterPro" id="IPR056798">
    <property type="entry name" value="ADH_Fe_C"/>
</dbReference>
<evidence type="ECO:0000259" key="4">
    <source>
        <dbReference type="Pfam" id="PF25137"/>
    </source>
</evidence>
<keyword evidence="6" id="KW-1185">Reference proteome</keyword>
<organism evidence="5 6">
    <name type="scientific">Geochorda subterranea</name>
    <dbReference type="NCBI Taxonomy" id="3109564"/>
    <lineage>
        <taxon>Bacteria</taxon>
        <taxon>Bacillati</taxon>
        <taxon>Bacillota</taxon>
        <taxon>Limnochordia</taxon>
        <taxon>Limnochordales</taxon>
        <taxon>Geochordaceae</taxon>
        <taxon>Geochorda</taxon>
    </lineage>
</organism>
<dbReference type="Pfam" id="PF25137">
    <property type="entry name" value="ADH_Fe_C"/>
    <property type="match status" value="1"/>
</dbReference>
<dbReference type="EMBL" id="CP141614">
    <property type="protein sequence ID" value="WRP14773.1"/>
    <property type="molecule type" value="Genomic_DNA"/>
</dbReference>
<dbReference type="InterPro" id="IPR001670">
    <property type="entry name" value="ADH_Fe/GldA"/>
</dbReference>
<reference evidence="6" key="1">
    <citation type="submission" date="2023-12" db="EMBL/GenBank/DDBJ databases">
        <title>Novel isolates from deep terrestrial aquifers shed light on the physiology and ecology of the class Limnochordia.</title>
        <authorList>
            <person name="Karnachuk O.V."/>
            <person name="Lukina A.P."/>
            <person name="Avakyan M.R."/>
            <person name="Kadnikov V."/>
            <person name="Begmatov S."/>
            <person name="Beletsky A.V."/>
            <person name="Mardanov A.V."/>
            <person name="Ravin N.V."/>
        </authorList>
    </citation>
    <scope>NUCLEOTIDE SEQUENCE [LARGE SCALE GENOMIC DNA]</scope>
    <source>
        <strain evidence="6">LN</strain>
    </source>
</reference>
<proteinExistence type="predicted"/>
<dbReference type="RefSeq" id="WP_324669149.1">
    <property type="nucleotide sequence ID" value="NZ_CP141614.1"/>
</dbReference>
<feature type="domain" description="Alcohol dehydrogenase iron-type/glycerol dehydrogenase GldA" evidence="3">
    <location>
        <begin position="17"/>
        <end position="188"/>
    </location>
</feature>
<evidence type="ECO:0000313" key="6">
    <source>
        <dbReference type="Proteomes" id="UP001333102"/>
    </source>
</evidence>
<feature type="domain" description="Fe-containing alcohol dehydrogenase-like C-terminal" evidence="4">
    <location>
        <begin position="202"/>
        <end position="396"/>
    </location>
</feature>
<feature type="region of interest" description="Disordered" evidence="2">
    <location>
        <begin position="377"/>
        <end position="404"/>
    </location>
</feature>
<dbReference type="InterPro" id="IPR039697">
    <property type="entry name" value="Alcohol_dehydrogenase_Fe"/>
</dbReference>
<dbReference type="PANTHER" id="PTHR11496:SF104">
    <property type="entry name" value="3-DEOXY-ALPHA-D-MANNO-OCTULOSONATE 8-OXIDASE"/>
    <property type="match status" value="1"/>
</dbReference>
<dbReference type="Gene3D" id="1.20.1090.10">
    <property type="entry name" value="Dehydroquinate synthase-like - alpha domain"/>
    <property type="match status" value="1"/>
</dbReference>
<dbReference type="CDD" id="cd08185">
    <property type="entry name" value="Fe-ADH-like"/>
    <property type="match status" value="1"/>
</dbReference>
<name>A0ABZ1BRE2_9FIRM</name>
<keyword evidence="1" id="KW-0560">Oxidoreductase</keyword>